<dbReference type="AlphaFoldDB" id="A0A7D9HDX5"/>
<proteinExistence type="predicted"/>
<accession>A0A7D9HDX5</accession>
<dbReference type="EMBL" id="CACRXK020000475">
    <property type="protein sequence ID" value="CAB3982181.1"/>
    <property type="molecule type" value="Genomic_DNA"/>
</dbReference>
<gene>
    <name evidence="1" type="ORF">PACLA_8A063726</name>
</gene>
<protein>
    <submittedName>
        <fullName evidence="1">DNA polymerase</fullName>
    </submittedName>
</protein>
<dbReference type="Gene3D" id="3.90.1600.10">
    <property type="entry name" value="Palm domain of DNA polymerase"/>
    <property type="match status" value="1"/>
</dbReference>
<dbReference type="PANTHER" id="PTHR33568">
    <property type="entry name" value="DNA POLYMERASE"/>
    <property type="match status" value="1"/>
</dbReference>
<comment type="caution">
    <text evidence="1">The sequence shown here is derived from an EMBL/GenBank/DDBJ whole genome shotgun (WGS) entry which is preliminary data.</text>
</comment>
<dbReference type="OrthoDB" id="5877400at2759"/>
<organism evidence="1 2">
    <name type="scientific">Paramuricea clavata</name>
    <name type="common">Red gorgonian</name>
    <name type="synonym">Violescent sea-whip</name>
    <dbReference type="NCBI Taxonomy" id="317549"/>
    <lineage>
        <taxon>Eukaryota</taxon>
        <taxon>Metazoa</taxon>
        <taxon>Cnidaria</taxon>
        <taxon>Anthozoa</taxon>
        <taxon>Octocorallia</taxon>
        <taxon>Malacalcyonacea</taxon>
        <taxon>Plexauridae</taxon>
        <taxon>Paramuricea</taxon>
    </lineage>
</organism>
<sequence length="124" mass="13988">MKALLNSLCGKLAQNEDTSMVSFVDSLDDLLEMVNDCSIDVTSLDFISDNIARTTHRKGASLIPLSNRNVIIASFVTAYAQLELFEVLNKLGESMLYFDTDSVIYVEDKKGAYHRNRSIFRRND</sequence>
<dbReference type="InterPro" id="IPR043502">
    <property type="entry name" value="DNA/RNA_pol_sf"/>
</dbReference>
<dbReference type="SUPFAM" id="SSF56672">
    <property type="entry name" value="DNA/RNA polymerases"/>
    <property type="match status" value="1"/>
</dbReference>
<dbReference type="InterPro" id="IPR023211">
    <property type="entry name" value="DNA_pol_palm_dom_sf"/>
</dbReference>
<keyword evidence="2" id="KW-1185">Reference proteome</keyword>
<evidence type="ECO:0000313" key="1">
    <source>
        <dbReference type="EMBL" id="CAB3982181.1"/>
    </source>
</evidence>
<evidence type="ECO:0000313" key="2">
    <source>
        <dbReference type="Proteomes" id="UP001152795"/>
    </source>
</evidence>
<dbReference type="PANTHER" id="PTHR33568:SF3">
    <property type="entry name" value="DNA-DIRECTED DNA POLYMERASE"/>
    <property type="match status" value="1"/>
</dbReference>
<dbReference type="Proteomes" id="UP001152795">
    <property type="component" value="Unassembled WGS sequence"/>
</dbReference>
<name>A0A7D9HDX5_PARCT</name>
<reference evidence="1" key="1">
    <citation type="submission" date="2020-04" db="EMBL/GenBank/DDBJ databases">
        <authorList>
            <person name="Alioto T."/>
            <person name="Alioto T."/>
            <person name="Gomez Garrido J."/>
        </authorList>
    </citation>
    <scope>NUCLEOTIDE SEQUENCE</scope>
    <source>
        <strain evidence="1">A484AB</strain>
    </source>
</reference>